<feature type="domain" description="DUF3615" evidence="1">
    <location>
        <begin position="138"/>
        <end position="238"/>
    </location>
</feature>
<accession>A0AAD8QFM9</accession>
<organism evidence="2 3">
    <name type="scientific">Lolium multiflorum</name>
    <name type="common">Italian ryegrass</name>
    <name type="synonym">Lolium perenne subsp. multiflorum</name>
    <dbReference type="NCBI Taxonomy" id="4521"/>
    <lineage>
        <taxon>Eukaryota</taxon>
        <taxon>Viridiplantae</taxon>
        <taxon>Streptophyta</taxon>
        <taxon>Embryophyta</taxon>
        <taxon>Tracheophyta</taxon>
        <taxon>Spermatophyta</taxon>
        <taxon>Magnoliopsida</taxon>
        <taxon>Liliopsida</taxon>
        <taxon>Poales</taxon>
        <taxon>Poaceae</taxon>
        <taxon>BOP clade</taxon>
        <taxon>Pooideae</taxon>
        <taxon>Poodae</taxon>
        <taxon>Poeae</taxon>
        <taxon>Poeae Chloroplast Group 2 (Poeae type)</taxon>
        <taxon>Loliodinae</taxon>
        <taxon>Loliinae</taxon>
        <taxon>Lolium</taxon>
    </lineage>
</organism>
<proteinExistence type="predicted"/>
<dbReference type="AlphaFoldDB" id="A0AAD8QFM9"/>
<name>A0AAD8QFM9_LOLMU</name>
<gene>
    <name evidence="2" type="ORF">QYE76_018365</name>
</gene>
<dbReference type="InterPro" id="IPR022059">
    <property type="entry name" value="DUF3615"/>
</dbReference>
<dbReference type="Pfam" id="PF12274">
    <property type="entry name" value="DUF3615"/>
    <property type="match status" value="1"/>
</dbReference>
<dbReference type="PANTHER" id="PTHR33326">
    <property type="entry name" value="OS05G0543800 PROTEIN"/>
    <property type="match status" value="1"/>
</dbReference>
<protein>
    <recommendedName>
        <fullName evidence="1">DUF3615 domain-containing protein</fullName>
    </recommendedName>
</protein>
<evidence type="ECO:0000259" key="1">
    <source>
        <dbReference type="Pfam" id="PF12274"/>
    </source>
</evidence>
<reference evidence="2" key="1">
    <citation type="submission" date="2023-07" db="EMBL/GenBank/DDBJ databases">
        <title>A chromosome-level genome assembly of Lolium multiflorum.</title>
        <authorList>
            <person name="Chen Y."/>
            <person name="Copetti D."/>
            <person name="Kolliker R."/>
            <person name="Studer B."/>
        </authorList>
    </citation>
    <scope>NUCLEOTIDE SEQUENCE</scope>
    <source>
        <strain evidence="2">02402/16</strain>
        <tissue evidence="2">Leaf</tissue>
    </source>
</reference>
<dbReference type="EMBL" id="JAUUTY010000350">
    <property type="protein sequence ID" value="KAK1601778.1"/>
    <property type="molecule type" value="Genomic_DNA"/>
</dbReference>
<sequence>MGHRRYLLGGNAKTIKPDKRKLVLSFDDPNIREEERRELEKYFEENTCSTFRETCVMLRDIERARLAAKKDKMSAARRADIIARAPYFLEERQKLQAREQASREEAAMQILLRRQPRRGVSDKEIIQNARKWMSKEVMVAFEEYKKRSATLSGHDCQLVELGHQCFNVENYCNVFHHFNFKVKIENPITSVSRVSLFFAELRDMFGQKYYFCSPLESDSENGQCSACSSQGMDDLQHPATGGYFRGSTGSAFPYMYMEDDVDDD</sequence>
<evidence type="ECO:0000313" key="3">
    <source>
        <dbReference type="Proteomes" id="UP001231189"/>
    </source>
</evidence>
<dbReference type="Proteomes" id="UP001231189">
    <property type="component" value="Unassembled WGS sequence"/>
</dbReference>
<evidence type="ECO:0000313" key="2">
    <source>
        <dbReference type="EMBL" id="KAK1601778.1"/>
    </source>
</evidence>
<dbReference type="PANTHER" id="PTHR33326:SF14">
    <property type="entry name" value="EXPRESSED PROTEIN"/>
    <property type="match status" value="1"/>
</dbReference>
<comment type="caution">
    <text evidence="2">The sequence shown here is derived from an EMBL/GenBank/DDBJ whole genome shotgun (WGS) entry which is preliminary data.</text>
</comment>
<keyword evidence="3" id="KW-1185">Reference proteome</keyword>